<dbReference type="EMBL" id="SGJD01028512">
    <property type="protein sequence ID" value="KAB0385038.1"/>
    <property type="molecule type" value="Genomic_DNA"/>
</dbReference>
<gene>
    <name evidence="6" type="ORF">E2I00_019770</name>
</gene>
<keyword evidence="7" id="KW-1185">Reference proteome</keyword>
<proteinExistence type="predicted"/>
<reference evidence="6 7" key="1">
    <citation type="journal article" date="2019" name="PLoS ONE">
        <title>Genomic analyses reveal an absence of contemporary introgressive admixture between fin whales and blue whales, despite known hybrids.</title>
        <authorList>
            <person name="Westbury M.V."/>
            <person name="Petersen B."/>
            <person name="Lorenzen E.D."/>
        </authorList>
    </citation>
    <scope>NUCLEOTIDE SEQUENCE [LARGE SCALE GENOMIC DNA]</scope>
    <source>
        <strain evidence="6">FinWhale-01</strain>
    </source>
</reference>
<evidence type="ECO:0000313" key="7">
    <source>
        <dbReference type="Proteomes" id="UP000437017"/>
    </source>
</evidence>
<keyword evidence="2 5" id="KW-0812">Transmembrane</keyword>
<feature type="transmembrane region" description="Helical" evidence="5">
    <location>
        <begin position="235"/>
        <end position="254"/>
    </location>
</feature>
<dbReference type="InterPro" id="IPR002293">
    <property type="entry name" value="AA/rel_permease1"/>
</dbReference>
<feature type="transmembrane region" description="Helical" evidence="5">
    <location>
        <begin position="81"/>
        <end position="110"/>
    </location>
</feature>
<sequence>MKMGESTQLQRVISIIMGAGIFVAPKGVLKYSSLNVGVSLSIWAACAIVSMMAALSHAELGTTFPRSGAQYYFLKRSLGPFIVFFYLWINLFSTPAGTAARGFLLAGYIMQPFYPGCFFPEMPKNCLALAILWCLGILNDRGVKEVTWFQTVSTVVKMTVLCFISLTGIVLFVRGRKENLARFEKAFDAEVSDASQIAEAFLQGLYAYYGWGVLVKIAGELKNPSENIPKCVVTALTRVALIYLLVNISHLAVLMPKEIMSSGMATQNQGEDTLFHSPE</sequence>
<evidence type="ECO:0000256" key="2">
    <source>
        <dbReference type="ARBA" id="ARBA00022692"/>
    </source>
</evidence>
<dbReference type="Proteomes" id="UP000437017">
    <property type="component" value="Unassembled WGS sequence"/>
</dbReference>
<dbReference type="GO" id="GO:0015179">
    <property type="term" value="F:L-amino acid transmembrane transporter activity"/>
    <property type="evidence" value="ECO:0007669"/>
    <property type="project" value="TreeGrafter"/>
</dbReference>
<evidence type="ECO:0000256" key="1">
    <source>
        <dbReference type="ARBA" id="ARBA00004141"/>
    </source>
</evidence>
<dbReference type="OrthoDB" id="5982228at2759"/>
<dbReference type="GO" id="GO:0016020">
    <property type="term" value="C:membrane"/>
    <property type="evidence" value="ECO:0007669"/>
    <property type="project" value="UniProtKB-SubCell"/>
</dbReference>
<keyword evidence="3 5" id="KW-1133">Transmembrane helix</keyword>
<comment type="subcellular location">
    <subcellularLocation>
        <location evidence="1">Membrane</location>
        <topology evidence="1">Multi-pass membrane protein</topology>
    </subcellularLocation>
</comment>
<organism evidence="6 7">
    <name type="scientific">Balaenoptera physalus</name>
    <name type="common">Fin whale</name>
    <name type="synonym">Balaena physalus</name>
    <dbReference type="NCBI Taxonomy" id="9770"/>
    <lineage>
        <taxon>Eukaryota</taxon>
        <taxon>Metazoa</taxon>
        <taxon>Chordata</taxon>
        <taxon>Craniata</taxon>
        <taxon>Vertebrata</taxon>
        <taxon>Euteleostomi</taxon>
        <taxon>Mammalia</taxon>
        <taxon>Eutheria</taxon>
        <taxon>Laurasiatheria</taxon>
        <taxon>Artiodactyla</taxon>
        <taxon>Whippomorpha</taxon>
        <taxon>Cetacea</taxon>
        <taxon>Mysticeti</taxon>
        <taxon>Balaenopteridae</taxon>
        <taxon>Balaenoptera</taxon>
    </lineage>
</organism>
<evidence type="ECO:0000313" key="6">
    <source>
        <dbReference type="EMBL" id="KAB0385038.1"/>
    </source>
</evidence>
<protein>
    <recommendedName>
        <fullName evidence="8">Amino acid permease/ SLC12A domain-containing protein</fullName>
    </recommendedName>
</protein>
<keyword evidence="4 5" id="KW-0472">Membrane</keyword>
<dbReference type="Gene3D" id="1.20.1740.10">
    <property type="entry name" value="Amino acid/polyamine transporter I"/>
    <property type="match status" value="1"/>
</dbReference>
<dbReference type="PANTHER" id="PTHR11785:SF437">
    <property type="entry name" value="SOLUTE CARRIER FAMILY 7 MEMBER 13"/>
    <property type="match status" value="1"/>
</dbReference>
<comment type="caution">
    <text evidence="6">The sequence shown here is derived from an EMBL/GenBank/DDBJ whole genome shotgun (WGS) entry which is preliminary data.</text>
</comment>
<feature type="transmembrane region" description="Helical" evidence="5">
    <location>
        <begin position="12"/>
        <end position="29"/>
    </location>
</feature>
<evidence type="ECO:0000256" key="4">
    <source>
        <dbReference type="ARBA" id="ARBA00023136"/>
    </source>
</evidence>
<dbReference type="AlphaFoldDB" id="A0A643BBY0"/>
<evidence type="ECO:0000256" key="3">
    <source>
        <dbReference type="ARBA" id="ARBA00022989"/>
    </source>
</evidence>
<feature type="transmembrane region" description="Helical" evidence="5">
    <location>
        <begin position="41"/>
        <end position="60"/>
    </location>
</feature>
<evidence type="ECO:0000256" key="5">
    <source>
        <dbReference type="SAM" id="Phobius"/>
    </source>
</evidence>
<dbReference type="PANTHER" id="PTHR11785">
    <property type="entry name" value="AMINO ACID TRANSPORTER"/>
    <property type="match status" value="1"/>
</dbReference>
<feature type="transmembrane region" description="Helical" evidence="5">
    <location>
        <begin position="151"/>
        <end position="173"/>
    </location>
</feature>
<dbReference type="InterPro" id="IPR050598">
    <property type="entry name" value="AminoAcid_Transporter"/>
</dbReference>
<evidence type="ECO:0008006" key="8">
    <source>
        <dbReference type="Google" id="ProtNLM"/>
    </source>
</evidence>
<dbReference type="Pfam" id="PF13520">
    <property type="entry name" value="AA_permease_2"/>
    <property type="match status" value="1"/>
</dbReference>
<name>A0A643BBY0_BALPH</name>
<accession>A0A643BBY0</accession>